<dbReference type="Proteomes" id="UP000014157">
    <property type="component" value="Unassembled WGS sequence"/>
</dbReference>
<comment type="caution">
    <text evidence="8">The sequence shown here is derived from an EMBL/GenBank/DDBJ whole genome shotgun (WGS) entry which is preliminary data.</text>
</comment>
<dbReference type="EMBL" id="AJAS01000026">
    <property type="protein sequence ID" value="EOH95963.1"/>
    <property type="molecule type" value="Genomic_DNA"/>
</dbReference>
<dbReference type="InterPro" id="IPR010998">
    <property type="entry name" value="Integrase_recombinase_N"/>
</dbReference>
<keyword evidence="2" id="KW-0229">DNA integration</keyword>
<evidence type="ECO:0000313" key="8">
    <source>
        <dbReference type="EMBL" id="EOH95963.1"/>
    </source>
</evidence>
<dbReference type="PATRIC" id="fig|1158609.3.peg.3312"/>
<evidence type="ECO:0000259" key="6">
    <source>
        <dbReference type="PROSITE" id="PS51898"/>
    </source>
</evidence>
<evidence type="ECO:0000313" key="9">
    <source>
        <dbReference type="EMBL" id="EOT66450.1"/>
    </source>
</evidence>
<evidence type="ECO:0000256" key="2">
    <source>
        <dbReference type="ARBA" id="ARBA00022908"/>
    </source>
</evidence>
<dbReference type="PANTHER" id="PTHR30349">
    <property type="entry name" value="PHAGE INTEGRASE-RELATED"/>
    <property type="match status" value="1"/>
</dbReference>
<gene>
    <name evidence="9" type="ORF">I586_02721</name>
    <name evidence="8" type="ORF">UAY_03389</name>
</gene>
<organism evidence="8 10">
    <name type="scientific">Enterococcus moraviensis ATCC BAA-383</name>
    <dbReference type="NCBI Taxonomy" id="1158609"/>
    <lineage>
        <taxon>Bacteria</taxon>
        <taxon>Bacillati</taxon>
        <taxon>Bacillota</taxon>
        <taxon>Bacilli</taxon>
        <taxon>Lactobacillales</taxon>
        <taxon>Enterococcaceae</taxon>
        <taxon>Enterococcus</taxon>
    </lineage>
</organism>
<dbReference type="InterPro" id="IPR004107">
    <property type="entry name" value="Integrase_SAM-like_N"/>
</dbReference>
<dbReference type="RefSeq" id="WP_010766693.1">
    <property type="nucleotide sequence ID" value="NZ_ASWB01000003.1"/>
</dbReference>
<dbReference type="InterPro" id="IPR002104">
    <property type="entry name" value="Integrase_catalytic"/>
</dbReference>
<evidence type="ECO:0000313" key="11">
    <source>
        <dbReference type="Proteomes" id="UP000014157"/>
    </source>
</evidence>
<dbReference type="InterPro" id="IPR044068">
    <property type="entry name" value="CB"/>
</dbReference>
<dbReference type="AlphaFoldDB" id="R2QLB2"/>
<keyword evidence="4" id="KW-0233">DNA recombination</keyword>
<dbReference type="Gene3D" id="1.10.443.10">
    <property type="entry name" value="Intergrase catalytic core"/>
    <property type="match status" value="1"/>
</dbReference>
<dbReference type="OrthoDB" id="9803188at2"/>
<dbReference type="InterPro" id="IPR050090">
    <property type="entry name" value="Tyrosine_recombinase_XerCD"/>
</dbReference>
<evidence type="ECO:0000256" key="4">
    <source>
        <dbReference type="ARBA" id="ARBA00023172"/>
    </source>
</evidence>
<dbReference type="Pfam" id="PF14659">
    <property type="entry name" value="Phage_int_SAM_3"/>
    <property type="match status" value="1"/>
</dbReference>
<evidence type="ECO:0000256" key="5">
    <source>
        <dbReference type="PROSITE-ProRule" id="PRU01248"/>
    </source>
</evidence>
<proteinExistence type="inferred from homology"/>
<dbReference type="GO" id="GO:0006310">
    <property type="term" value="P:DNA recombination"/>
    <property type="evidence" value="ECO:0007669"/>
    <property type="project" value="UniProtKB-KW"/>
</dbReference>
<protein>
    <recommendedName>
        <fullName evidence="12">Tyr recombinase domain-containing protein</fullName>
    </recommendedName>
</protein>
<name>R2QLB2_9ENTE</name>
<dbReference type="GO" id="GO:0015074">
    <property type="term" value="P:DNA integration"/>
    <property type="evidence" value="ECO:0007669"/>
    <property type="project" value="UniProtKB-KW"/>
</dbReference>
<evidence type="ECO:0000313" key="10">
    <source>
        <dbReference type="Proteomes" id="UP000013781"/>
    </source>
</evidence>
<dbReference type="Gene3D" id="1.10.150.130">
    <property type="match status" value="1"/>
</dbReference>
<dbReference type="EMBL" id="ASWB01000003">
    <property type="protein sequence ID" value="EOT66450.1"/>
    <property type="molecule type" value="Genomic_DNA"/>
</dbReference>
<evidence type="ECO:0000256" key="1">
    <source>
        <dbReference type="ARBA" id="ARBA00008857"/>
    </source>
</evidence>
<sequence length="367" mass="42298">MARRGENIYKRKDGRWEGRYIKGRHKNGKIHYGYIYGYKYTEVKHLLILTKYEKQTSNSKNLLPYEGGVIDWTNYWLETFVRPKVKSSTYASYKNKMEVQVLPIIGSIKLQELKASDIDSLVKKMEETLKASSIRSIFSVLKNSLGKAKSLNLLSENPCMGIELPKMRKKTVQALSIKDQTKLLKEIKANQKFFSITLALQTGLRIGEICGLKWEDIDFENNTLSVNRTMLRIQTEDKIGKKTEIVEVSPKSNNSQRKIPITKSLKKKLIELQRTSTSDYVISNKNKAVEPRTIAYRFQIIRKKIGLEKFSFHSLRHTFATRCLEAGGNIATISSLLGHSSIKMTLDCYTNSFFTEERQLVEKLEFI</sequence>
<keyword evidence="3 5" id="KW-0238">DNA-binding</keyword>
<reference evidence="9 11" key="2">
    <citation type="submission" date="2013-03" db="EMBL/GenBank/DDBJ databases">
        <title>The Genome Sequence of Enterococcus moraviensis BAA-383 (PacBio/Illumina hybrid assembly).</title>
        <authorList>
            <consortium name="The Broad Institute Genomics Platform"/>
            <consortium name="The Broad Institute Genome Sequencing Center for Infectious Disease"/>
            <person name="Earl A."/>
            <person name="Russ C."/>
            <person name="Gilmore M."/>
            <person name="Surin D."/>
            <person name="Walker B."/>
            <person name="Young S."/>
            <person name="Zeng Q."/>
            <person name="Gargeya S."/>
            <person name="Fitzgerald M."/>
            <person name="Haas B."/>
            <person name="Abouelleil A."/>
            <person name="Allen A.W."/>
            <person name="Alvarado L."/>
            <person name="Arachchi H.M."/>
            <person name="Berlin A.M."/>
            <person name="Chapman S.B."/>
            <person name="Gainer-Dewar J."/>
            <person name="Goldberg J."/>
            <person name="Griggs A."/>
            <person name="Gujja S."/>
            <person name="Hansen M."/>
            <person name="Howarth C."/>
            <person name="Imamovic A."/>
            <person name="Ireland A."/>
            <person name="Larimer J."/>
            <person name="McCowan C."/>
            <person name="Murphy C."/>
            <person name="Pearson M."/>
            <person name="Poon T.W."/>
            <person name="Priest M."/>
            <person name="Roberts A."/>
            <person name="Saif S."/>
            <person name="Shea T."/>
            <person name="Sisk P."/>
            <person name="Sykes S."/>
            <person name="Wortman J."/>
            <person name="Nusbaum C."/>
            <person name="Birren B."/>
        </authorList>
    </citation>
    <scope>NUCLEOTIDE SEQUENCE [LARGE SCALE GENOMIC DNA]</scope>
    <source>
        <strain evidence="9 11">ATCC BAA-383</strain>
    </source>
</reference>
<accession>R2QLB2</accession>
<feature type="domain" description="Tyr recombinase" evidence="6">
    <location>
        <begin position="170"/>
        <end position="362"/>
    </location>
</feature>
<dbReference type="Pfam" id="PF00589">
    <property type="entry name" value="Phage_integrase"/>
    <property type="match status" value="1"/>
</dbReference>
<evidence type="ECO:0000259" key="7">
    <source>
        <dbReference type="PROSITE" id="PS51900"/>
    </source>
</evidence>
<dbReference type="PANTHER" id="PTHR30349:SF64">
    <property type="entry name" value="PROPHAGE INTEGRASE INTD-RELATED"/>
    <property type="match status" value="1"/>
</dbReference>
<dbReference type="Proteomes" id="UP000013781">
    <property type="component" value="Unassembled WGS sequence"/>
</dbReference>
<dbReference type="STRING" id="155617.RV09_GL001362"/>
<comment type="similarity">
    <text evidence="1">Belongs to the 'phage' integrase family.</text>
</comment>
<dbReference type="GO" id="GO:0003677">
    <property type="term" value="F:DNA binding"/>
    <property type="evidence" value="ECO:0007669"/>
    <property type="project" value="UniProtKB-UniRule"/>
</dbReference>
<dbReference type="SUPFAM" id="SSF56349">
    <property type="entry name" value="DNA breaking-rejoining enzymes"/>
    <property type="match status" value="1"/>
</dbReference>
<dbReference type="PROSITE" id="PS51898">
    <property type="entry name" value="TYR_RECOMBINASE"/>
    <property type="match status" value="1"/>
</dbReference>
<dbReference type="PROSITE" id="PS51900">
    <property type="entry name" value="CB"/>
    <property type="match status" value="1"/>
</dbReference>
<dbReference type="HOGENOM" id="CLU_027562_17_1_9"/>
<evidence type="ECO:0000256" key="3">
    <source>
        <dbReference type="ARBA" id="ARBA00023125"/>
    </source>
</evidence>
<evidence type="ECO:0008006" key="12">
    <source>
        <dbReference type="Google" id="ProtNLM"/>
    </source>
</evidence>
<keyword evidence="11" id="KW-1185">Reference proteome</keyword>
<feature type="domain" description="Core-binding (CB)" evidence="7">
    <location>
        <begin position="67"/>
        <end position="149"/>
    </location>
</feature>
<dbReference type="InterPro" id="IPR011010">
    <property type="entry name" value="DNA_brk_join_enz"/>
</dbReference>
<dbReference type="CDD" id="cd01189">
    <property type="entry name" value="INT_ICEBs1_C_like"/>
    <property type="match status" value="1"/>
</dbReference>
<dbReference type="InterPro" id="IPR013762">
    <property type="entry name" value="Integrase-like_cat_sf"/>
</dbReference>
<dbReference type="eggNOG" id="COG0582">
    <property type="taxonomic scope" value="Bacteria"/>
</dbReference>
<reference evidence="8 10" key="1">
    <citation type="submission" date="2013-02" db="EMBL/GenBank/DDBJ databases">
        <title>The Genome Sequence of Enterococcus moraviensis BAA-383.</title>
        <authorList>
            <consortium name="The Broad Institute Genome Sequencing Platform"/>
            <consortium name="The Broad Institute Genome Sequencing Center for Infectious Disease"/>
            <person name="Earl A.M."/>
            <person name="Gilmore M.S."/>
            <person name="Lebreton F."/>
            <person name="Walker B."/>
            <person name="Young S.K."/>
            <person name="Zeng Q."/>
            <person name="Gargeya S."/>
            <person name="Fitzgerald M."/>
            <person name="Haas B."/>
            <person name="Abouelleil A."/>
            <person name="Alvarado L."/>
            <person name="Arachchi H.M."/>
            <person name="Berlin A.M."/>
            <person name="Chapman S.B."/>
            <person name="Dewar J."/>
            <person name="Goldberg J."/>
            <person name="Griggs A."/>
            <person name="Gujja S."/>
            <person name="Hansen M."/>
            <person name="Howarth C."/>
            <person name="Imamovic A."/>
            <person name="Larimer J."/>
            <person name="McCowan C."/>
            <person name="Murphy C."/>
            <person name="Neiman D."/>
            <person name="Pearson M."/>
            <person name="Priest M."/>
            <person name="Roberts A."/>
            <person name="Saif S."/>
            <person name="Shea T."/>
            <person name="Sisk P."/>
            <person name="Sykes S."/>
            <person name="Wortman J."/>
            <person name="Nusbaum C."/>
            <person name="Birren B."/>
        </authorList>
    </citation>
    <scope>NUCLEOTIDE SEQUENCE [LARGE SCALE GENOMIC DNA]</scope>
    <source>
        <strain evidence="8 10">ATCC BAA-383</strain>
    </source>
</reference>